<protein>
    <submittedName>
        <fullName evidence="3">Uncharacterized protein</fullName>
    </submittedName>
</protein>
<dbReference type="OrthoDB" id="5056520at2759"/>
<evidence type="ECO:0000313" key="3">
    <source>
        <dbReference type="EMBL" id="KAF5659810.1"/>
    </source>
</evidence>
<proteinExistence type="predicted"/>
<evidence type="ECO:0000256" key="2">
    <source>
        <dbReference type="SAM" id="Phobius"/>
    </source>
</evidence>
<feature type="region of interest" description="Disordered" evidence="1">
    <location>
        <begin position="1"/>
        <end position="23"/>
    </location>
</feature>
<organism evidence="3 4">
    <name type="scientific">Fusarium heterosporum</name>
    <dbReference type="NCBI Taxonomy" id="42747"/>
    <lineage>
        <taxon>Eukaryota</taxon>
        <taxon>Fungi</taxon>
        <taxon>Dikarya</taxon>
        <taxon>Ascomycota</taxon>
        <taxon>Pezizomycotina</taxon>
        <taxon>Sordariomycetes</taxon>
        <taxon>Hypocreomycetidae</taxon>
        <taxon>Hypocreales</taxon>
        <taxon>Nectriaceae</taxon>
        <taxon>Fusarium</taxon>
        <taxon>Fusarium heterosporum species complex</taxon>
    </lineage>
</organism>
<reference evidence="3 4" key="1">
    <citation type="submission" date="2020-05" db="EMBL/GenBank/DDBJ databases">
        <title>Identification and distribution of gene clusters putatively required for synthesis of sphingolipid metabolism inhibitors in phylogenetically diverse species of the filamentous fungus Fusarium.</title>
        <authorList>
            <person name="Kim H.-S."/>
            <person name="Busman M."/>
            <person name="Brown D.W."/>
            <person name="Divon H."/>
            <person name="Uhlig S."/>
            <person name="Proctor R.H."/>
        </authorList>
    </citation>
    <scope>NUCLEOTIDE SEQUENCE [LARGE SCALE GENOMIC DNA]</scope>
    <source>
        <strain evidence="3 4">NRRL 20693</strain>
    </source>
</reference>
<accession>A0A8H5WIJ8</accession>
<comment type="caution">
    <text evidence="3">The sequence shown here is derived from an EMBL/GenBank/DDBJ whole genome shotgun (WGS) entry which is preliminary data.</text>
</comment>
<evidence type="ECO:0000313" key="4">
    <source>
        <dbReference type="Proteomes" id="UP000567885"/>
    </source>
</evidence>
<evidence type="ECO:0000256" key="1">
    <source>
        <dbReference type="SAM" id="MobiDB-lite"/>
    </source>
</evidence>
<keyword evidence="2" id="KW-0812">Transmembrane</keyword>
<keyword evidence="2" id="KW-1133">Transmembrane helix</keyword>
<name>A0A8H5WIJ8_FUSHE</name>
<dbReference type="EMBL" id="JAAGWQ010000208">
    <property type="protein sequence ID" value="KAF5659810.1"/>
    <property type="molecule type" value="Genomic_DNA"/>
</dbReference>
<feature type="compositionally biased region" description="Polar residues" evidence="1">
    <location>
        <begin position="10"/>
        <end position="23"/>
    </location>
</feature>
<keyword evidence="4" id="KW-1185">Reference proteome</keyword>
<dbReference type="Proteomes" id="UP000567885">
    <property type="component" value="Unassembled WGS sequence"/>
</dbReference>
<keyword evidence="2" id="KW-0472">Membrane</keyword>
<dbReference type="AlphaFoldDB" id="A0A8H5WIJ8"/>
<sequence>MSTHNKDEANTPNQKISSSERLYTTATPIRFAPRGTQHEGADGNIIMLDPRPVQQWQLDRTESRIEEVASIANETDRRLNAMQEPALAAEILRDEVKALRIEMEDVRIAGSRKGQSRYTPSKSTMLFRIIAKLALVCVLGRTVGYIYHNYNSDFLELIDVDYSAYF</sequence>
<feature type="transmembrane region" description="Helical" evidence="2">
    <location>
        <begin position="125"/>
        <end position="147"/>
    </location>
</feature>
<gene>
    <name evidence="3" type="ORF">FHETE_9264</name>
</gene>